<proteinExistence type="predicted"/>
<sequence length="141" mass="14903">MPSAESTFQVQDYESVEWSPEITTGLPTGHAHIRKAFTGALSGRAIAQFSYSYDGESNTGTFVALESIEATLDGRQGSFNVVHSSTVQGGAVGPSRSDYLRIVPGSGTGALRGISGDGALWVESDGTHRIRLDYEIPDPPA</sequence>
<name>A0A5J6L7B9_9MICO</name>
<dbReference type="Proteomes" id="UP000325516">
    <property type="component" value="Chromosome"/>
</dbReference>
<dbReference type="Gene3D" id="2.40.350.10">
    <property type="entry name" value="SO1590-like"/>
    <property type="match status" value="1"/>
</dbReference>
<dbReference type="InterPro" id="IPR023159">
    <property type="entry name" value="SO1590-like_sf"/>
</dbReference>
<evidence type="ECO:0000313" key="1">
    <source>
        <dbReference type="EMBL" id="QEW04306.1"/>
    </source>
</evidence>
<evidence type="ECO:0000313" key="2">
    <source>
        <dbReference type="Proteomes" id="UP000325516"/>
    </source>
</evidence>
<reference evidence="2" key="1">
    <citation type="submission" date="2019-09" db="EMBL/GenBank/DDBJ databases">
        <title>Mumia zhuanghuii sp. nov. isolated from the intestinal contents of plateau pika (Ochotona curzoniae) in the Qinghai-Tibet plateau of China.</title>
        <authorList>
            <person name="Tian Z."/>
        </authorList>
    </citation>
    <scope>NUCLEOTIDE SEQUENCE [LARGE SCALE GENOMIC DNA]</scope>
    <source>
        <strain evidence="2">L-031</strain>
    </source>
</reference>
<dbReference type="KEGG" id="mlz:F6J85_15220"/>
<dbReference type="SUPFAM" id="SSF159238">
    <property type="entry name" value="SO1590-like"/>
    <property type="match status" value="1"/>
</dbReference>
<dbReference type="Pfam" id="PF11528">
    <property type="entry name" value="DUF3224"/>
    <property type="match status" value="1"/>
</dbReference>
<dbReference type="RefSeq" id="WP_150926320.1">
    <property type="nucleotide sequence ID" value="NZ_CP044232.1"/>
</dbReference>
<dbReference type="EMBL" id="CP044232">
    <property type="protein sequence ID" value="QEW04306.1"/>
    <property type="molecule type" value="Genomic_DNA"/>
</dbReference>
<accession>A0A5J6L7B9</accession>
<organism evidence="1 2">
    <name type="scientific">Microbacterium lushaniae</name>
    <dbReference type="NCBI Taxonomy" id="2614639"/>
    <lineage>
        <taxon>Bacteria</taxon>
        <taxon>Bacillati</taxon>
        <taxon>Actinomycetota</taxon>
        <taxon>Actinomycetes</taxon>
        <taxon>Micrococcales</taxon>
        <taxon>Microbacteriaceae</taxon>
        <taxon>Microbacterium</taxon>
    </lineage>
</organism>
<gene>
    <name evidence="1" type="ORF">F6J85_15220</name>
</gene>
<keyword evidence="2" id="KW-1185">Reference proteome</keyword>
<protein>
    <submittedName>
        <fullName evidence="1">DUF3224 domain-containing protein</fullName>
    </submittedName>
</protein>
<dbReference type="AlphaFoldDB" id="A0A5J6L7B9"/>
<dbReference type="InterPro" id="IPR021607">
    <property type="entry name" value="DUF3224"/>
</dbReference>